<sequence>MSATALRTGAAILRALSAASAAHLHAHALKLGVLPSCLHLCSALLKAYGASGRVAAARQLFDEISRRDVPLWNALLSAYARSGHPGHALSAASAMARYAGARPNGVSVTSLLSACAQLRSSVQGREIHGYAVRNIVDLDLPVLNALVNMYGKCGLLADARMVFAGIGVGMRSDVSWTSMINACSENERPTEALEVFEEMRIAGVKVDEVTLLAVISACTKLDCMSSLGGWVEQCALENGFLKNTRVANALIHMHGKMGRVRRSCDIFDSMGLRTVVSWTAIIQALAMNGHGVAALVRFAQMLREGFQPDEVIFLSIINACGHSTLVKEGRQLFKSMVKEYRITPWMEHYGSMVDMLCKAGALDEAFEFTLAMPVKPDPVIWRVLAGACRDLGNASLARKVMEHVISMEPDYVGNYILASNLYAADEDWRRVVDVRLDMGVRKGTPRGAIAASYVEVNGD</sequence>
<dbReference type="InterPro" id="IPR011990">
    <property type="entry name" value="TPR-like_helical_dom_sf"/>
</dbReference>
<evidence type="ECO:0000313" key="4">
    <source>
        <dbReference type="EMBL" id="PUZ59252.1"/>
    </source>
</evidence>
<dbReference type="STRING" id="1504633.A0A2T7DUK1"/>
<dbReference type="PROSITE" id="PS51375">
    <property type="entry name" value="PPR"/>
    <property type="match status" value="3"/>
</dbReference>
<evidence type="ECO:0000256" key="1">
    <source>
        <dbReference type="ARBA" id="ARBA00022737"/>
    </source>
</evidence>
<dbReference type="GO" id="GO:0009451">
    <property type="term" value="P:RNA modification"/>
    <property type="evidence" value="ECO:0007669"/>
    <property type="project" value="InterPro"/>
</dbReference>
<dbReference type="Pfam" id="PF01535">
    <property type="entry name" value="PPR"/>
    <property type="match status" value="5"/>
</dbReference>
<keyword evidence="5" id="KW-1185">Reference proteome</keyword>
<keyword evidence="2" id="KW-0809">Transit peptide</keyword>
<dbReference type="FunFam" id="1.25.40.10:FF:000073">
    <property type="entry name" value="Pentatricopeptide repeat-containing protein chloroplastic"/>
    <property type="match status" value="1"/>
</dbReference>
<reference evidence="4 5" key="1">
    <citation type="submission" date="2018-04" db="EMBL/GenBank/DDBJ databases">
        <title>WGS assembly of Panicum hallii var. hallii HAL2.</title>
        <authorList>
            <person name="Lovell J."/>
            <person name="Jenkins J."/>
            <person name="Lowry D."/>
            <person name="Mamidi S."/>
            <person name="Sreedasyam A."/>
            <person name="Weng X."/>
            <person name="Barry K."/>
            <person name="Bonette J."/>
            <person name="Campitelli B."/>
            <person name="Daum C."/>
            <person name="Gordon S."/>
            <person name="Gould B."/>
            <person name="Lipzen A."/>
            <person name="MacQueen A."/>
            <person name="Palacio-Mejia J."/>
            <person name="Plott C."/>
            <person name="Shakirov E."/>
            <person name="Shu S."/>
            <person name="Yoshinaga Y."/>
            <person name="Zane M."/>
            <person name="Rokhsar D."/>
            <person name="Grimwood J."/>
            <person name="Schmutz J."/>
            <person name="Juenger T."/>
        </authorList>
    </citation>
    <scope>NUCLEOTIDE SEQUENCE [LARGE SCALE GENOMIC DNA]</scope>
    <source>
        <strain evidence="5">cv. HAL2</strain>
    </source>
</reference>
<evidence type="ECO:0000256" key="3">
    <source>
        <dbReference type="PROSITE-ProRule" id="PRU00708"/>
    </source>
</evidence>
<organism evidence="4 5">
    <name type="scientific">Panicum hallii var. hallii</name>
    <dbReference type="NCBI Taxonomy" id="1504633"/>
    <lineage>
        <taxon>Eukaryota</taxon>
        <taxon>Viridiplantae</taxon>
        <taxon>Streptophyta</taxon>
        <taxon>Embryophyta</taxon>
        <taxon>Tracheophyta</taxon>
        <taxon>Spermatophyta</taxon>
        <taxon>Magnoliopsida</taxon>
        <taxon>Liliopsida</taxon>
        <taxon>Poales</taxon>
        <taxon>Poaceae</taxon>
        <taxon>PACMAD clade</taxon>
        <taxon>Panicoideae</taxon>
        <taxon>Panicodae</taxon>
        <taxon>Paniceae</taxon>
        <taxon>Panicinae</taxon>
        <taxon>Panicum</taxon>
        <taxon>Panicum sect. Panicum</taxon>
    </lineage>
</organism>
<gene>
    <name evidence="4" type="ORF">GQ55_4G026000</name>
</gene>
<dbReference type="EMBL" id="CM009752">
    <property type="protein sequence ID" value="PUZ59252.1"/>
    <property type="molecule type" value="Genomic_DNA"/>
</dbReference>
<dbReference type="FunFam" id="1.25.40.10:FF:000691">
    <property type="entry name" value="Pentatricopeptide repeat-containing protein"/>
    <property type="match status" value="1"/>
</dbReference>
<protein>
    <recommendedName>
        <fullName evidence="6">Pentacotripeptide-repeat region of PRORP domain-containing protein</fullName>
    </recommendedName>
</protein>
<dbReference type="InterPro" id="IPR046960">
    <property type="entry name" value="PPR_At4g14850-like_plant"/>
</dbReference>
<dbReference type="InterPro" id="IPR002885">
    <property type="entry name" value="PPR_rpt"/>
</dbReference>
<evidence type="ECO:0000313" key="5">
    <source>
        <dbReference type="Proteomes" id="UP000244336"/>
    </source>
</evidence>
<name>A0A2T7DUK1_9POAL</name>
<dbReference type="GO" id="GO:0003723">
    <property type="term" value="F:RNA binding"/>
    <property type="evidence" value="ECO:0007669"/>
    <property type="project" value="InterPro"/>
</dbReference>
<evidence type="ECO:0000256" key="2">
    <source>
        <dbReference type="ARBA" id="ARBA00022946"/>
    </source>
</evidence>
<feature type="repeat" description="PPR" evidence="3">
    <location>
        <begin position="37"/>
        <end position="71"/>
    </location>
</feature>
<dbReference type="PANTHER" id="PTHR24015:SF1063">
    <property type="entry name" value="OS12G0156900 PROTEIN"/>
    <property type="match status" value="1"/>
</dbReference>
<accession>A0A2T7DUK1</accession>
<dbReference type="Pfam" id="PF13041">
    <property type="entry name" value="PPR_2"/>
    <property type="match status" value="2"/>
</dbReference>
<dbReference type="Proteomes" id="UP000244336">
    <property type="component" value="Chromosome 4"/>
</dbReference>
<dbReference type="AlphaFoldDB" id="A0A2T7DUK1"/>
<dbReference type="NCBIfam" id="TIGR00756">
    <property type="entry name" value="PPR"/>
    <property type="match status" value="3"/>
</dbReference>
<keyword evidence="1" id="KW-0677">Repeat</keyword>
<dbReference type="Gene3D" id="1.25.40.10">
    <property type="entry name" value="Tetratricopeptide repeat domain"/>
    <property type="match status" value="4"/>
</dbReference>
<dbReference type="PANTHER" id="PTHR24015">
    <property type="entry name" value="OS07G0578800 PROTEIN-RELATED"/>
    <property type="match status" value="1"/>
</dbReference>
<dbReference type="Gramene" id="PUZ59252">
    <property type="protein sequence ID" value="PUZ59252"/>
    <property type="gene ID" value="GQ55_4G026000"/>
</dbReference>
<feature type="repeat" description="PPR" evidence="3">
    <location>
        <begin position="274"/>
        <end position="308"/>
    </location>
</feature>
<dbReference type="OrthoDB" id="185373at2759"/>
<feature type="repeat" description="PPR" evidence="3">
    <location>
        <begin position="172"/>
        <end position="206"/>
    </location>
</feature>
<dbReference type="FunFam" id="1.25.40.10:FF:001923">
    <property type="entry name" value="Pentatricopeptide repeat-containing protein"/>
    <property type="match status" value="1"/>
</dbReference>
<proteinExistence type="predicted"/>
<evidence type="ECO:0008006" key="6">
    <source>
        <dbReference type="Google" id="ProtNLM"/>
    </source>
</evidence>